<dbReference type="InterPro" id="IPR020843">
    <property type="entry name" value="ER"/>
</dbReference>
<name>A0A542XH86_SALAC</name>
<keyword evidence="5" id="KW-1185">Reference proteome</keyword>
<dbReference type="EMBL" id="VFOL01000001">
    <property type="protein sequence ID" value="TQL35182.1"/>
    <property type="molecule type" value="Genomic_DNA"/>
</dbReference>
<evidence type="ECO:0000259" key="1">
    <source>
        <dbReference type="SMART" id="SM00829"/>
    </source>
</evidence>
<dbReference type="SUPFAM" id="SSF51735">
    <property type="entry name" value="NAD(P)-binding Rossmann-fold domains"/>
    <property type="match status" value="1"/>
</dbReference>
<dbReference type="OMA" id="VRHIARP"/>
<dbReference type="SMART" id="SM00829">
    <property type="entry name" value="PKS_ER"/>
    <property type="match status" value="1"/>
</dbReference>
<dbReference type="RefSeq" id="WP_012181255.1">
    <property type="nucleotide sequence ID" value="NZ_BOQM01000023.1"/>
</dbReference>
<dbReference type="GO" id="GO:0016491">
    <property type="term" value="F:oxidoreductase activity"/>
    <property type="evidence" value="ECO:0007669"/>
    <property type="project" value="InterPro"/>
</dbReference>
<reference evidence="2 5" key="2">
    <citation type="submission" date="2021-03" db="EMBL/GenBank/DDBJ databases">
        <title>Whole genome shotgun sequence of Salinispora arenicola NBRC 105043.</title>
        <authorList>
            <person name="Komaki H."/>
            <person name="Tamura T."/>
        </authorList>
    </citation>
    <scope>NUCLEOTIDE SEQUENCE [LARGE SCALE GENOMIC DNA]</scope>
    <source>
        <strain evidence="2 5">NBRC 105043</strain>
    </source>
</reference>
<dbReference type="Pfam" id="PF08240">
    <property type="entry name" value="ADH_N"/>
    <property type="match status" value="1"/>
</dbReference>
<evidence type="ECO:0000313" key="5">
    <source>
        <dbReference type="Proteomes" id="UP000677457"/>
    </source>
</evidence>
<proteinExistence type="predicted"/>
<dbReference type="InterPro" id="IPR036291">
    <property type="entry name" value="NAD(P)-bd_dom_sf"/>
</dbReference>
<protein>
    <submittedName>
        <fullName evidence="3">Alcohol dehydrogenase</fullName>
    </submittedName>
    <submittedName>
        <fullName evidence="2">NADPH:quinone reductase</fullName>
    </submittedName>
</protein>
<dbReference type="EMBL" id="BOQM01000023">
    <property type="protein sequence ID" value="GIM86395.1"/>
    <property type="molecule type" value="Genomic_DNA"/>
</dbReference>
<dbReference type="PANTHER" id="PTHR11695:SF294">
    <property type="entry name" value="RETICULON-4-INTERACTING PROTEIN 1, MITOCHONDRIAL"/>
    <property type="match status" value="1"/>
</dbReference>
<sequence length="333" mass="35273">MQAYVQTKYGDPSVMRLMDVPKPTPEHGEVLIRVRAAGLNPVDYHLRQGKMRMIARLKLPRVAGSELAGVVEAVGPGVTNLAVGDRVFTRVDVMKLGAFAPYAVVAADLVAPMPQSLDFTEAAGLPLAGLTALQALRDELNIEKGQRIFISGGAGGVGTLAIQLAAWMGAHVATTASPAGENLVRSLGAETVLNYQTTSFKDVLRDYDAVLDLRGGQDLADSFAIVRPGAKVVSVAGVPERNSATDLGAGPLVGALFNLLSGKVRRQAKAHGVTYRYLFMHPSGADLRILADLVDGGNLKVVTDQVFPFEEIADAFAHLERGRAKGKIIVAMP</sequence>
<evidence type="ECO:0000313" key="4">
    <source>
        <dbReference type="Proteomes" id="UP000315983"/>
    </source>
</evidence>
<dbReference type="GeneID" id="93769574"/>
<comment type="caution">
    <text evidence="3">The sequence shown here is derived from an EMBL/GenBank/DDBJ whole genome shotgun (WGS) entry which is preliminary data.</text>
</comment>
<dbReference type="PANTHER" id="PTHR11695">
    <property type="entry name" value="ALCOHOL DEHYDROGENASE RELATED"/>
    <property type="match status" value="1"/>
</dbReference>
<evidence type="ECO:0000313" key="3">
    <source>
        <dbReference type="EMBL" id="TQL35182.1"/>
    </source>
</evidence>
<evidence type="ECO:0000313" key="2">
    <source>
        <dbReference type="EMBL" id="GIM86395.1"/>
    </source>
</evidence>
<dbReference type="Pfam" id="PF13602">
    <property type="entry name" value="ADH_zinc_N_2"/>
    <property type="match status" value="1"/>
</dbReference>
<dbReference type="InterPro" id="IPR050700">
    <property type="entry name" value="YIM1/Zinc_Alcohol_DH_Fams"/>
</dbReference>
<reference evidence="3 4" key="1">
    <citation type="submission" date="2019-06" db="EMBL/GenBank/DDBJ databases">
        <title>Sequencing the genomes of 1000 actinobacteria strains.</title>
        <authorList>
            <person name="Klenk H.-P."/>
        </authorList>
    </citation>
    <scope>NUCLEOTIDE SEQUENCE [LARGE SCALE GENOMIC DNA]</scope>
    <source>
        <strain evidence="3 4">DSM 44819</strain>
    </source>
</reference>
<dbReference type="Gene3D" id="3.40.50.720">
    <property type="entry name" value="NAD(P)-binding Rossmann-like Domain"/>
    <property type="match status" value="1"/>
</dbReference>
<organism evidence="3 4">
    <name type="scientific">Salinispora arenicola</name>
    <dbReference type="NCBI Taxonomy" id="168697"/>
    <lineage>
        <taxon>Bacteria</taxon>
        <taxon>Bacillati</taxon>
        <taxon>Actinomycetota</taxon>
        <taxon>Actinomycetes</taxon>
        <taxon>Micromonosporales</taxon>
        <taxon>Micromonosporaceae</taxon>
        <taxon>Salinispora</taxon>
    </lineage>
</organism>
<accession>A0A542XH86</accession>
<dbReference type="InterPro" id="IPR011032">
    <property type="entry name" value="GroES-like_sf"/>
</dbReference>
<dbReference type="CDD" id="cd05289">
    <property type="entry name" value="MDR_like_2"/>
    <property type="match status" value="1"/>
</dbReference>
<gene>
    <name evidence="3" type="ORF">FB564_0207</name>
    <name evidence="2" type="ORF">Sar04_31310</name>
</gene>
<dbReference type="AlphaFoldDB" id="A0A542XH86"/>
<dbReference type="InterPro" id="IPR013154">
    <property type="entry name" value="ADH-like_N"/>
</dbReference>
<dbReference type="Gene3D" id="3.90.180.10">
    <property type="entry name" value="Medium-chain alcohol dehydrogenases, catalytic domain"/>
    <property type="match status" value="1"/>
</dbReference>
<dbReference type="Proteomes" id="UP000315983">
    <property type="component" value="Unassembled WGS sequence"/>
</dbReference>
<dbReference type="SUPFAM" id="SSF50129">
    <property type="entry name" value="GroES-like"/>
    <property type="match status" value="1"/>
</dbReference>
<dbReference type="Proteomes" id="UP000677457">
    <property type="component" value="Unassembled WGS sequence"/>
</dbReference>
<feature type="domain" description="Enoyl reductase (ER)" evidence="1">
    <location>
        <begin position="10"/>
        <end position="330"/>
    </location>
</feature>